<dbReference type="RefSeq" id="XP_044718741.1">
    <property type="nucleotide sequence ID" value="XM_044865777.1"/>
</dbReference>
<comment type="subcellular location">
    <subcellularLocation>
        <location evidence="1">Mitochondrion</location>
    </subcellularLocation>
</comment>
<keyword evidence="5" id="KW-0548">Nucleotidyltransferase</keyword>
<proteinExistence type="predicted"/>
<dbReference type="SUPFAM" id="SSF56672">
    <property type="entry name" value="DNA/RNA polymerases"/>
    <property type="match status" value="1"/>
</dbReference>
<dbReference type="EMBL" id="JAIZPD010000008">
    <property type="protein sequence ID" value="KAH0961228.1"/>
    <property type="molecule type" value="Genomic_DNA"/>
</dbReference>
<reference evidence="5" key="1">
    <citation type="submission" date="2021-09" db="EMBL/GenBank/DDBJ databases">
        <title>A high-quality genome of the endoparasitic fungus Hirsutella rhossiliensis with a comparison of Hirsutella genomes reveals transposable elements contributing to genome size variation.</title>
        <authorList>
            <person name="Lin R."/>
            <person name="Jiao Y."/>
            <person name="Sun X."/>
            <person name="Ling J."/>
            <person name="Xie B."/>
            <person name="Cheng X."/>
        </authorList>
    </citation>
    <scope>NUCLEOTIDE SEQUENCE</scope>
    <source>
        <strain evidence="5">HR02</strain>
    </source>
</reference>
<name>A0A9P8MS52_9HYPO</name>
<dbReference type="GO" id="GO:0005739">
    <property type="term" value="C:mitochondrion"/>
    <property type="evidence" value="ECO:0007669"/>
    <property type="project" value="UniProtKB-SubCell"/>
</dbReference>
<comment type="caution">
    <text evidence="5">The sequence shown here is derived from an EMBL/GenBank/DDBJ whole genome shotgun (WGS) entry which is preliminary data.</text>
</comment>
<feature type="region of interest" description="Disordered" evidence="3">
    <location>
        <begin position="218"/>
        <end position="241"/>
    </location>
</feature>
<keyword evidence="5" id="KW-0808">Transferase</keyword>
<dbReference type="GO" id="GO:0003964">
    <property type="term" value="F:RNA-directed DNA polymerase activity"/>
    <property type="evidence" value="ECO:0007669"/>
    <property type="project" value="UniProtKB-KW"/>
</dbReference>
<feature type="region of interest" description="Disordered" evidence="3">
    <location>
        <begin position="374"/>
        <end position="395"/>
    </location>
</feature>
<sequence length="742" mass="84738">MPDGFHRTLRLKKVAYCPGFSSSLVSLQTLIDDDQIFWDTLSEPMRLVRKGQTIGITERKYQQFVVEYQPVETEFPDFNKILDLPLKETGRKPSNASTVLRGRSEDWTDLARDHENYTYKAKEHGAVLKDFSSFMLARFGFKTNVKVIATRDVVFDEYTFFEGGGERMPLPASIGEMIQQIEIPEDQTANQAILDEETDEDTDIEDLEDDDIRMAEDNEVEEQGQQQSEEQEKKTTESAELEDAYLTPPASDPEEEPHGVFSVHFPYADPNGVVVKPLSKSIWSRCKLRRESVFRMILKRRLTLRVGCSLGGAAFQADLEGLMKESRLKALEPFDQPELDQSYIDRFADFVPVPIEDGVHGAFTAGRLFRPKSAKVHKRDLPEPPQTQKQLEKHPYREEFTQAQRDHLASHAEMGSFDEVFWTKAAGKQVLGCKWCKARLVVCGNQQEKGDLPTRATTLAGMSFRTLMAIAAKHDLELEQMDAVNAFVHAPLDDEEVIFMRMPPGFQKRGKVLRLRKALYGLRRSPLLWQQMLTSSLEELGFRKVPQEPCVMMKGAVTVFFYVDDIIWAFRKEDEGVVEEATRGLQKKINLTRLGEPRWFLGIHAYIDKIAYKFLLNNDNAPESLKLPDTPMISDEELLPATSQANEREKHQYLQKVGSVLFSAISTRPDIAFAVSRLARHNHNPDEKHQKAADRVILFLFATRSQFSRQEELTRLRHDPIWRISGVESVKASDSHDVKHGG</sequence>
<accession>A0A9P8MS52</accession>
<dbReference type="AlphaFoldDB" id="A0A9P8MS52"/>
<keyword evidence="5" id="KW-0695">RNA-directed DNA polymerase</keyword>
<evidence type="ECO:0000256" key="1">
    <source>
        <dbReference type="ARBA" id="ARBA00004173"/>
    </source>
</evidence>
<dbReference type="Proteomes" id="UP000824596">
    <property type="component" value="Unassembled WGS sequence"/>
</dbReference>
<protein>
    <submittedName>
        <fullName evidence="5">Reverse transcriptase (RNA-dependent DNA polymerase) domain-containing protein</fullName>
    </submittedName>
</protein>
<organism evidence="5 6">
    <name type="scientific">Hirsutella rhossiliensis</name>
    <dbReference type="NCBI Taxonomy" id="111463"/>
    <lineage>
        <taxon>Eukaryota</taxon>
        <taxon>Fungi</taxon>
        <taxon>Dikarya</taxon>
        <taxon>Ascomycota</taxon>
        <taxon>Pezizomycotina</taxon>
        <taxon>Sordariomycetes</taxon>
        <taxon>Hypocreomycetidae</taxon>
        <taxon>Hypocreales</taxon>
        <taxon>Ophiocordycipitaceae</taxon>
        <taxon>Hirsutella</taxon>
    </lineage>
</organism>
<dbReference type="OrthoDB" id="5080335at2759"/>
<evidence type="ECO:0000256" key="3">
    <source>
        <dbReference type="SAM" id="MobiDB-lite"/>
    </source>
</evidence>
<dbReference type="GeneID" id="68356435"/>
<evidence type="ECO:0000313" key="6">
    <source>
        <dbReference type="Proteomes" id="UP000824596"/>
    </source>
</evidence>
<evidence type="ECO:0000256" key="2">
    <source>
        <dbReference type="ARBA" id="ARBA00023128"/>
    </source>
</evidence>
<evidence type="ECO:0000259" key="4">
    <source>
        <dbReference type="Pfam" id="PF07727"/>
    </source>
</evidence>
<dbReference type="InterPro" id="IPR013103">
    <property type="entry name" value="RVT_2"/>
</dbReference>
<evidence type="ECO:0000313" key="5">
    <source>
        <dbReference type="EMBL" id="KAH0961228.1"/>
    </source>
</evidence>
<keyword evidence="6" id="KW-1185">Reference proteome</keyword>
<keyword evidence="2" id="KW-0496">Mitochondrion</keyword>
<gene>
    <name evidence="5" type="ORF">HRG_07306</name>
</gene>
<dbReference type="Pfam" id="PF07727">
    <property type="entry name" value="RVT_2"/>
    <property type="match status" value="1"/>
</dbReference>
<feature type="domain" description="Reverse transcriptase Ty1/copia-type" evidence="4">
    <location>
        <begin position="436"/>
        <end position="613"/>
    </location>
</feature>
<dbReference type="InterPro" id="IPR043502">
    <property type="entry name" value="DNA/RNA_pol_sf"/>
</dbReference>